<accession>A0A9E6PRX3</accession>
<gene>
    <name evidence="1" type="ORF">HU752_023320</name>
</gene>
<dbReference type="KEGG" id="pvw:HU752_023320"/>
<name>A0A9E6PRX3_9PSED</name>
<keyword evidence="2" id="KW-1185">Reference proteome</keyword>
<proteinExistence type="predicted"/>
<evidence type="ECO:0000313" key="1">
    <source>
        <dbReference type="EMBL" id="QXI31596.1"/>
    </source>
</evidence>
<reference evidence="1 2" key="2">
    <citation type="journal article" date="2021" name="Microorganisms">
        <title>The Ever-Expanding Pseudomonas Genus: Description of 43 New Species and Partition of the Pseudomonas putida Group.</title>
        <authorList>
            <person name="Girard L."/>
            <person name="Lood C."/>
            <person name="Hofte M."/>
            <person name="Vandamme P."/>
            <person name="Rokni-Zadeh H."/>
            <person name="van Noort V."/>
            <person name="Lavigne R."/>
            <person name="De Mot R."/>
        </authorList>
    </citation>
    <scope>NUCLEOTIDE SEQUENCE [LARGE SCALE GENOMIC DNA]</scope>
    <source>
        <strain evidence="1 2">RW8P3</strain>
    </source>
</reference>
<dbReference type="EMBL" id="CP077093">
    <property type="protein sequence ID" value="QXI31596.1"/>
    <property type="molecule type" value="Genomic_DNA"/>
</dbReference>
<dbReference type="AlphaFoldDB" id="A0A9E6PRX3"/>
<sequence length="102" mass="11858">MNRYEGKPFLKLVDLYVLKSIDGIEPEQLSMLAQLEPKLRETYAMQGTWFEIVAKQMDFPDELPGRINALWISYSERMRKEGIDADPMMFTYGFVDSNLVAD</sequence>
<evidence type="ECO:0000313" key="2">
    <source>
        <dbReference type="Proteomes" id="UP000634530"/>
    </source>
</evidence>
<organism evidence="1 2">
    <name type="scientific">Pseudomonas vanderleydeniana</name>
    <dbReference type="NCBI Taxonomy" id="2745495"/>
    <lineage>
        <taxon>Bacteria</taxon>
        <taxon>Pseudomonadati</taxon>
        <taxon>Pseudomonadota</taxon>
        <taxon>Gammaproteobacteria</taxon>
        <taxon>Pseudomonadales</taxon>
        <taxon>Pseudomonadaceae</taxon>
        <taxon>Pseudomonas</taxon>
    </lineage>
</organism>
<reference evidence="1 2" key="1">
    <citation type="journal article" date="2020" name="Microorganisms">
        <title>Reliable Identification of Environmental Pseudomonas Isolates Using the rpoD Gene.</title>
        <authorList>
            <consortium name="The Broad Institute Genome Sequencing Platform"/>
            <person name="Girard L."/>
            <person name="Lood C."/>
            <person name="Rokni-Zadeh H."/>
            <person name="van Noort V."/>
            <person name="Lavigne R."/>
            <person name="De Mot R."/>
        </authorList>
    </citation>
    <scope>NUCLEOTIDE SEQUENCE [LARGE SCALE GENOMIC DNA]</scope>
    <source>
        <strain evidence="1 2">RW8P3</strain>
    </source>
</reference>
<dbReference type="Proteomes" id="UP000634530">
    <property type="component" value="Chromosome"/>
</dbReference>
<protein>
    <submittedName>
        <fullName evidence="1">Uncharacterized protein</fullName>
    </submittedName>
</protein>